<reference evidence="2 3" key="1">
    <citation type="submission" date="2019-10" db="EMBL/GenBank/DDBJ databases">
        <title>XDR Pseudomonas monteilii producing IMP-16 from LCR.</title>
        <authorList>
            <person name="Ballaben A."/>
            <person name="Doi Y."/>
        </authorList>
    </citation>
    <scope>NUCLEOTIDE SEQUENCE [LARGE SCALE GENOMIC DNA]</scope>
    <source>
        <strain evidence="2 3">597/14</strain>
    </source>
</reference>
<protein>
    <submittedName>
        <fullName evidence="2">Uncharacterized protein</fullName>
    </submittedName>
</protein>
<accession>A0A7X3JST8</accession>
<evidence type="ECO:0000313" key="3">
    <source>
        <dbReference type="Proteomes" id="UP000440965"/>
    </source>
</evidence>
<proteinExistence type="predicted"/>
<evidence type="ECO:0000256" key="1">
    <source>
        <dbReference type="SAM" id="MobiDB-lite"/>
    </source>
</evidence>
<feature type="region of interest" description="Disordered" evidence="1">
    <location>
        <begin position="74"/>
        <end position="111"/>
    </location>
</feature>
<comment type="caution">
    <text evidence="2">The sequence shown here is derived from an EMBL/GenBank/DDBJ whole genome shotgun (WGS) entry which is preliminary data.</text>
</comment>
<dbReference type="AlphaFoldDB" id="A0A7X3JST8"/>
<name>A0A7X3JST8_9PSED</name>
<dbReference type="RefSeq" id="WP_103438341.1">
    <property type="nucleotide sequence ID" value="NZ_WEIK01000019.1"/>
</dbReference>
<organism evidence="2 3">
    <name type="scientific">Pseudomonas monteilii</name>
    <dbReference type="NCBI Taxonomy" id="76759"/>
    <lineage>
        <taxon>Bacteria</taxon>
        <taxon>Pseudomonadati</taxon>
        <taxon>Pseudomonadota</taxon>
        <taxon>Gammaproteobacteria</taxon>
        <taxon>Pseudomonadales</taxon>
        <taxon>Pseudomonadaceae</taxon>
        <taxon>Pseudomonas</taxon>
    </lineage>
</organism>
<dbReference type="EMBL" id="WEIK01000019">
    <property type="protein sequence ID" value="MVF51457.1"/>
    <property type="molecule type" value="Genomic_DNA"/>
</dbReference>
<evidence type="ECO:0000313" key="2">
    <source>
        <dbReference type="EMBL" id="MVF51457.1"/>
    </source>
</evidence>
<feature type="compositionally biased region" description="Basic and acidic residues" evidence="1">
    <location>
        <begin position="74"/>
        <end position="99"/>
    </location>
</feature>
<sequence length="133" mass="15011">MKITITKVLKNEVTVSGQTLNREYVENIMLPMLIAQCGTVKGQQFEIVKAFDEAGLSLQAIPVVAREYRQHQYEDAQEKARKQAEANAHAERCREHTPREIAQAKADREARNAAIREHGQKILAARRSNSGGW</sequence>
<gene>
    <name evidence="2" type="ORF">F9Z43_19545</name>
</gene>
<dbReference type="Proteomes" id="UP000440965">
    <property type="component" value="Unassembled WGS sequence"/>
</dbReference>